<protein>
    <submittedName>
        <fullName evidence="3">NADPH:quinone reductase-like Zn-dependent oxidoreductase</fullName>
    </submittedName>
</protein>
<evidence type="ECO:0000259" key="2">
    <source>
        <dbReference type="SMART" id="SM00829"/>
    </source>
</evidence>
<dbReference type="OrthoDB" id="9792321at2"/>
<dbReference type="CDD" id="cd05289">
    <property type="entry name" value="MDR_like_2"/>
    <property type="match status" value="1"/>
</dbReference>
<reference evidence="3 4" key="1">
    <citation type="submission" date="2018-06" db="EMBL/GenBank/DDBJ databases">
        <title>Genomic Encyclopedia of Type Strains, Phase III (KMG-III): the genomes of soil and plant-associated and newly described type strains.</title>
        <authorList>
            <person name="Whitman W."/>
        </authorList>
    </citation>
    <scope>NUCLEOTIDE SEQUENCE [LARGE SCALE GENOMIC DNA]</scope>
    <source>
        <strain evidence="3 4">ORS 1419</strain>
    </source>
</reference>
<dbReference type="Proteomes" id="UP000247454">
    <property type="component" value="Unassembled WGS sequence"/>
</dbReference>
<gene>
    <name evidence="3" type="ORF">C7477_101141</name>
</gene>
<dbReference type="PANTHER" id="PTHR11695">
    <property type="entry name" value="ALCOHOL DEHYDROGENASE RELATED"/>
    <property type="match status" value="1"/>
</dbReference>
<proteinExistence type="predicted"/>
<dbReference type="Gene3D" id="3.40.50.720">
    <property type="entry name" value="NAD(P)-binding Rossmann-like Domain"/>
    <property type="match status" value="1"/>
</dbReference>
<sequence>MKAFRIAHYDAAPVVDDIQMPDVGPDEVLVRVRAASLNPLDVKMQRGFMHAYFPVNFPYTLGTDLAGTIERTGSDVTGWHKGDPVVARLDPTSGGALAEFAVVKAGYLVSAPTSLSLEDAAGIPTAAGTAWQALFEIADFKRGQSVLVHAGAGGVGSFAIQFARAIGARVIATASGTGIDIARRLGADQVIDYRSENFADKLSDIDVVLDTIGGETQQHSFNVLRSGGYLLATSSPPDEALAKAHNVAATFVFHMSDGSRLGKVIDAIDADSLKVLIDRKVPLSGLSGAFEHQASGRARGKIIITTD</sequence>
<name>A0A318T608_9HYPH</name>
<dbReference type="RefSeq" id="WP_110747647.1">
    <property type="nucleotide sequence ID" value="NZ_QJTF01000001.1"/>
</dbReference>
<dbReference type="InterPro" id="IPR050700">
    <property type="entry name" value="YIM1/Zinc_Alcohol_DH_Fams"/>
</dbReference>
<dbReference type="InterPro" id="IPR002364">
    <property type="entry name" value="Quin_OxRdtase/zeta-crystal_CS"/>
</dbReference>
<evidence type="ECO:0000256" key="1">
    <source>
        <dbReference type="ARBA" id="ARBA00023002"/>
    </source>
</evidence>
<dbReference type="Gene3D" id="3.90.180.10">
    <property type="entry name" value="Medium-chain alcohol dehydrogenases, catalytic domain"/>
    <property type="match status" value="1"/>
</dbReference>
<dbReference type="SMART" id="SM00829">
    <property type="entry name" value="PKS_ER"/>
    <property type="match status" value="1"/>
</dbReference>
<dbReference type="SUPFAM" id="SSF50129">
    <property type="entry name" value="GroES-like"/>
    <property type="match status" value="1"/>
</dbReference>
<comment type="caution">
    <text evidence="3">The sequence shown here is derived from an EMBL/GenBank/DDBJ whole genome shotgun (WGS) entry which is preliminary data.</text>
</comment>
<keyword evidence="4" id="KW-1185">Reference proteome</keyword>
<dbReference type="EMBL" id="QJTF01000001">
    <property type="protein sequence ID" value="PYE90468.1"/>
    <property type="molecule type" value="Genomic_DNA"/>
</dbReference>
<dbReference type="AlphaFoldDB" id="A0A318T608"/>
<feature type="domain" description="Enoyl reductase (ER)" evidence="2">
    <location>
        <begin position="10"/>
        <end position="304"/>
    </location>
</feature>
<dbReference type="InterPro" id="IPR011032">
    <property type="entry name" value="GroES-like_sf"/>
</dbReference>
<dbReference type="GO" id="GO:0016491">
    <property type="term" value="F:oxidoreductase activity"/>
    <property type="evidence" value="ECO:0007669"/>
    <property type="project" value="UniProtKB-KW"/>
</dbReference>
<dbReference type="Pfam" id="PF13602">
    <property type="entry name" value="ADH_zinc_N_2"/>
    <property type="match status" value="1"/>
</dbReference>
<dbReference type="SUPFAM" id="SSF51735">
    <property type="entry name" value="NAD(P)-binding Rossmann-fold domains"/>
    <property type="match status" value="1"/>
</dbReference>
<dbReference type="GO" id="GO:0008270">
    <property type="term" value="F:zinc ion binding"/>
    <property type="evidence" value="ECO:0007669"/>
    <property type="project" value="InterPro"/>
</dbReference>
<accession>A0A318T608</accession>
<dbReference type="Pfam" id="PF08240">
    <property type="entry name" value="ADH_N"/>
    <property type="match status" value="1"/>
</dbReference>
<dbReference type="InterPro" id="IPR013154">
    <property type="entry name" value="ADH-like_N"/>
</dbReference>
<evidence type="ECO:0000313" key="4">
    <source>
        <dbReference type="Proteomes" id="UP000247454"/>
    </source>
</evidence>
<dbReference type="InterPro" id="IPR020843">
    <property type="entry name" value="ER"/>
</dbReference>
<organism evidence="3 4">
    <name type="scientific">Phyllobacterium leguminum</name>
    <dbReference type="NCBI Taxonomy" id="314237"/>
    <lineage>
        <taxon>Bacteria</taxon>
        <taxon>Pseudomonadati</taxon>
        <taxon>Pseudomonadota</taxon>
        <taxon>Alphaproteobacteria</taxon>
        <taxon>Hyphomicrobiales</taxon>
        <taxon>Phyllobacteriaceae</taxon>
        <taxon>Phyllobacterium</taxon>
    </lineage>
</organism>
<dbReference type="PROSITE" id="PS01162">
    <property type="entry name" value="QOR_ZETA_CRYSTAL"/>
    <property type="match status" value="1"/>
</dbReference>
<evidence type="ECO:0000313" key="3">
    <source>
        <dbReference type="EMBL" id="PYE90468.1"/>
    </source>
</evidence>
<keyword evidence="1" id="KW-0560">Oxidoreductase</keyword>
<dbReference type="InterPro" id="IPR036291">
    <property type="entry name" value="NAD(P)-bd_dom_sf"/>
</dbReference>
<dbReference type="PANTHER" id="PTHR11695:SF294">
    <property type="entry name" value="RETICULON-4-INTERACTING PROTEIN 1, MITOCHONDRIAL"/>
    <property type="match status" value="1"/>
</dbReference>